<accession>A0A3P3D6N8</accession>
<dbReference type="Proteomes" id="UP000282125">
    <property type="component" value="Unassembled WGS sequence"/>
</dbReference>
<name>A0A3P3D6N8_9RHOB</name>
<dbReference type="RefSeq" id="WP_124966496.1">
    <property type="nucleotide sequence ID" value="NZ_RRAZ01000038.1"/>
</dbReference>
<keyword evidence="2" id="KW-1185">Reference proteome</keyword>
<organism evidence="1 2">
    <name type="scientific">Falsigemmobacter faecalis</name>
    <dbReference type="NCBI Taxonomy" id="2488730"/>
    <lineage>
        <taxon>Bacteria</taxon>
        <taxon>Pseudomonadati</taxon>
        <taxon>Pseudomonadota</taxon>
        <taxon>Alphaproteobacteria</taxon>
        <taxon>Rhodobacterales</taxon>
        <taxon>Paracoccaceae</taxon>
        <taxon>Falsigemmobacter</taxon>
    </lineage>
</organism>
<evidence type="ECO:0000313" key="2">
    <source>
        <dbReference type="Proteomes" id="UP000282125"/>
    </source>
</evidence>
<protein>
    <submittedName>
        <fullName evidence="1">Uncharacterized protein</fullName>
    </submittedName>
</protein>
<dbReference type="EMBL" id="RRAZ01000038">
    <property type="protein sequence ID" value="RRH70035.1"/>
    <property type="molecule type" value="Genomic_DNA"/>
</dbReference>
<dbReference type="AlphaFoldDB" id="A0A3P3D6N8"/>
<sequence length="139" mass="14788">MKLVEIIFGGAGVVAALSAAFSAALSYQSTLRMEHFAVESAYRAELNNYQGWVIRAIKLGIGFDRLRGALTAECMQSIDSSKTLADLEALMSSTLPVVEGAAFLDRLNAIGMLNIEAGATVSTAEYLMETITEGCGSDR</sequence>
<reference evidence="1 2" key="1">
    <citation type="submission" date="2018-11" db="EMBL/GenBank/DDBJ databases">
        <title>Gemmobacter sp. nov., YIM 102744-1 draft genome.</title>
        <authorList>
            <person name="Li G."/>
            <person name="Jiang Y."/>
        </authorList>
    </citation>
    <scope>NUCLEOTIDE SEQUENCE [LARGE SCALE GENOMIC DNA]</scope>
    <source>
        <strain evidence="1 2">YIM 102744-1</strain>
    </source>
</reference>
<proteinExistence type="predicted"/>
<comment type="caution">
    <text evidence="1">The sequence shown here is derived from an EMBL/GenBank/DDBJ whole genome shotgun (WGS) entry which is preliminary data.</text>
</comment>
<gene>
    <name evidence="1" type="ORF">EG244_17650</name>
</gene>
<evidence type="ECO:0000313" key="1">
    <source>
        <dbReference type="EMBL" id="RRH70035.1"/>
    </source>
</evidence>